<evidence type="ECO:0000313" key="2">
    <source>
        <dbReference type="Proteomes" id="UP001056120"/>
    </source>
</evidence>
<name>A0ACB9EAT2_9ASTR</name>
<dbReference type="Proteomes" id="UP001056120">
    <property type="component" value="Linkage Group LG18"/>
</dbReference>
<protein>
    <submittedName>
        <fullName evidence="1">Uncharacterized protein</fullName>
    </submittedName>
</protein>
<dbReference type="EMBL" id="CM042035">
    <property type="protein sequence ID" value="KAI3755703.1"/>
    <property type="molecule type" value="Genomic_DNA"/>
</dbReference>
<sequence>MATEGVPVIDMQKVEGLGEEVVKACEEWGCFRIVNHGIPMELLADMKVVAASLFDLPEEIKRRTVDAEPGKGYVGRNLVTPFYEGLSIDGISSTDEFCDRLDVSGHQREIMQRYIKAIRNLAGHIGRKLMEGSGLAGDLFDGWYCQLRMNKYHYCPESVGLTGVGLHSDPSFLTILQDDENVNGLQLVDKLCGEFVPVDYVPGTLVVNVGDIGKVTPQP</sequence>
<keyword evidence="2" id="KW-1185">Reference proteome</keyword>
<reference evidence="2" key="1">
    <citation type="journal article" date="2022" name="Mol. Ecol. Resour.">
        <title>The genomes of chicory, endive, great burdock and yacon provide insights into Asteraceae palaeo-polyploidization history and plant inulin production.</title>
        <authorList>
            <person name="Fan W."/>
            <person name="Wang S."/>
            <person name="Wang H."/>
            <person name="Wang A."/>
            <person name="Jiang F."/>
            <person name="Liu H."/>
            <person name="Zhao H."/>
            <person name="Xu D."/>
            <person name="Zhang Y."/>
        </authorList>
    </citation>
    <scope>NUCLEOTIDE SEQUENCE [LARGE SCALE GENOMIC DNA]</scope>
    <source>
        <strain evidence="2">cv. Yunnan</strain>
    </source>
</reference>
<evidence type="ECO:0000313" key="1">
    <source>
        <dbReference type="EMBL" id="KAI3755703.1"/>
    </source>
</evidence>
<accession>A0ACB9EAT2</accession>
<reference evidence="1 2" key="2">
    <citation type="journal article" date="2022" name="Mol. Ecol. Resour.">
        <title>The genomes of chicory, endive, great burdock and yacon provide insights into Asteraceae paleo-polyploidization history and plant inulin production.</title>
        <authorList>
            <person name="Fan W."/>
            <person name="Wang S."/>
            <person name="Wang H."/>
            <person name="Wang A."/>
            <person name="Jiang F."/>
            <person name="Liu H."/>
            <person name="Zhao H."/>
            <person name="Xu D."/>
            <person name="Zhang Y."/>
        </authorList>
    </citation>
    <scope>NUCLEOTIDE SEQUENCE [LARGE SCALE GENOMIC DNA]</scope>
    <source>
        <strain evidence="2">cv. Yunnan</strain>
        <tissue evidence="1">Leaves</tissue>
    </source>
</reference>
<organism evidence="1 2">
    <name type="scientific">Smallanthus sonchifolius</name>
    <dbReference type="NCBI Taxonomy" id="185202"/>
    <lineage>
        <taxon>Eukaryota</taxon>
        <taxon>Viridiplantae</taxon>
        <taxon>Streptophyta</taxon>
        <taxon>Embryophyta</taxon>
        <taxon>Tracheophyta</taxon>
        <taxon>Spermatophyta</taxon>
        <taxon>Magnoliopsida</taxon>
        <taxon>eudicotyledons</taxon>
        <taxon>Gunneridae</taxon>
        <taxon>Pentapetalae</taxon>
        <taxon>asterids</taxon>
        <taxon>campanulids</taxon>
        <taxon>Asterales</taxon>
        <taxon>Asteraceae</taxon>
        <taxon>Asteroideae</taxon>
        <taxon>Heliantheae alliance</taxon>
        <taxon>Millerieae</taxon>
        <taxon>Smallanthus</taxon>
    </lineage>
</organism>
<gene>
    <name evidence="1" type="ORF">L1987_55509</name>
</gene>
<proteinExistence type="predicted"/>
<comment type="caution">
    <text evidence="1">The sequence shown here is derived from an EMBL/GenBank/DDBJ whole genome shotgun (WGS) entry which is preliminary data.</text>
</comment>